<dbReference type="EMBL" id="MSYM01000020">
    <property type="protein sequence ID" value="OLP04473.1"/>
    <property type="molecule type" value="Genomic_DNA"/>
</dbReference>
<proteinExistence type="predicted"/>
<accession>A0A1Q8Y900</accession>
<dbReference type="AlphaFoldDB" id="A0A1Q8Y900"/>
<evidence type="ECO:0000313" key="2">
    <source>
        <dbReference type="Proteomes" id="UP000185911"/>
    </source>
</evidence>
<sequence length="61" mass="6996">MLGYNKQFDNIQLVFKGAHVPNQGDEPRYSNYCRLRIEKSVADEMVTRSASLVDESKIFGE</sequence>
<reference evidence="1 2" key="1">
    <citation type="submission" date="2017-01" db="EMBL/GenBank/DDBJ databases">
        <title>Genome sequence of Rhodoferax antarcticus ANT.BR, a psychrophilic purple nonsulfur bacterium from an Antarctic microbial mat.</title>
        <authorList>
            <person name="Baker J."/>
            <person name="Riester C."/>
            <person name="Skinner B."/>
            <person name="Newell A."/>
            <person name="Swingley W."/>
            <person name="Madigan M."/>
            <person name="Jung D."/>
            <person name="Asao M."/>
            <person name="Chen M."/>
            <person name="Loughlin P."/>
            <person name="Pan H."/>
            <person name="Lin S."/>
            <person name="Li N."/>
            <person name="Shaw J."/>
            <person name="Prado M."/>
            <person name="Sherman C."/>
            <person name="Li X."/>
            <person name="Tang J."/>
            <person name="Blankenship R."/>
            <person name="Zhao T."/>
            <person name="Touchman J."/>
            <person name="Sattley M."/>
        </authorList>
    </citation>
    <scope>NUCLEOTIDE SEQUENCE [LARGE SCALE GENOMIC DNA]</scope>
    <source>
        <strain evidence="1 2">ANT.BR</strain>
    </source>
</reference>
<keyword evidence="2" id="KW-1185">Reference proteome</keyword>
<name>A0A1Q8Y900_9BURK</name>
<gene>
    <name evidence="1" type="ORF">BLL52_4214</name>
</gene>
<organism evidence="1 2">
    <name type="scientific">Rhodoferax antarcticus ANT.BR</name>
    <dbReference type="NCBI Taxonomy" id="1111071"/>
    <lineage>
        <taxon>Bacteria</taxon>
        <taxon>Pseudomonadati</taxon>
        <taxon>Pseudomonadota</taxon>
        <taxon>Betaproteobacteria</taxon>
        <taxon>Burkholderiales</taxon>
        <taxon>Comamonadaceae</taxon>
        <taxon>Rhodoferax</taxon>
    </lineage>
</organism>
<comment type="caution">
    <text evidence="1">The sequence shown here is derived from an EMBL/GenBank/DDBJ whole genome shotgun (WGS) entry which is preliminary data.</text>
</comment>
<dbReference type="Proteomes" id="UP000185911">
    <property type="component" value="Unassembled WGS sequence"/>
</dbReference>
<protein>
    <submittedName>
        <fullName evidence="1">Uncharacterized protein</fullName>
    </submittedName>
</protein>
<evidence type="ECO:0000313" key="1">
    <source>
        <dbReference type="EMBL" id="OLP04473.1"/>
    </source>
</evidence>